<dbReference type="OrthoDB" id="2989868at2"/>
<dbReference type="Pfam" id="PF09963">
    <property type="entry name" value="DUF2197"/>
    <property type="match status" value="1"/>
</dbReference>
<dbReference type="InterPro" id="IPR019241">
    <property type="entry name" value="DUF2197"/>
</dbReference>
<evidence type="ECO:0000313" key="1">
    <source>
        <dbReference type="EMBL" id="SFG38662.1"/>
    </source>
</evidence>
<evidence type="ECO:0000313" key="2">
    <source>
        <dbReference type="Proteomes" id="UP000198752"/>
    </source>
</evidence>
<keyword evidence="2" id="KW-1185">Reference proteome</keyword>
<dbReference type="RefSeq" id="WP_093671707.1">
    <property type="nucleotide sequence ID" value="NZ_FOOY01000009.1"/>
</dbReference>
<organism evidence="1 2">
    <name type="scientific">Sporolactobacillus nakayamae</name>
    <dbReference type="NCBI Taxonomy" id="269670"/>
    <lineage>
        <taxon>Bacteria</taxon>
        <taxon>Bacillati</taxon>
        <taxon>Bacillota</taxon>
        <taxon>Bacilli</taxon>
        <taxon>Bacillales</taxon>
        <taxon>Sporolactobacillaceae</taxon>
        <taxon>Sporolactobacillus</taxon>
    </lineage>
</organism>
<accession>A0A1I2RDT5</accession>
<gene>
    <name evidence="1" type="ORF">SAMN02982927_01561</name>
</gene>
<dbReference type="Proteomes" id="UP000198752">
    <property type="component" value="Unassembled WGS sequence"/>
</dbReference>
<dbReference type="EMBL" id="FOOY01000009">
    <property type="protein sequence ID" value="SFG38662.1"/>
    <property type="molecule type" value="Genomic_DNA"/>
</dbReference>
<dbReference type="STRING" id="269670.SAMN02982927_01561"/>
<sequence length="70" mass="8132">MQVKCALCEKLCQIDNQSAIAKRLKNRPIHTYLCDSCNKRIGERTRARWATGKFTLHLPISEEKKKSKRS</sequence>
<proteinExistence type="predicted"/>
<dbReference type="AlphaFoldDB" id="A0A1I2RDT5"/>
<name>A0A1I2RDT5_9BACL</name>
<protein>
    <submittedName>
        <fullName evidence="1">Uncharacterized protein YlaI</fullName>
    </submittedName>
</protein>
<reference evidence="2" key="1">
    <citation type="submission" date="2016-10" db="EMBL/GenBank/DDBJ databases">
        <authorList>
            <person name="Varghese N."/>
            <person name="Submissions S."/>
        </authorList>
    </citation>
    <scope>NUCLEOTIDE SEQUENCE [LARGE SCALE GENOMIC DNA]</scope>
    <source>
        <strain evidence="2">ATCC 700379</strain>
    </source>
</reference>